<keyword evidence="2" id="KW-1185">Reference proteome</keyword>
<dbReference type="Proteomes" id="UP001084650">
    <property type="component" value="Unassembled WGS sequence"/>
</dbReference>
<dbReference type="EMBL" id="JAPQYE010000011">
    <property type="protein sequence ID" value="MCZ0730729.1"/>
    <property type="molecule type" value="Genomic_DNA"/>
</dbReference>
<protein>
    <submittedName>
        <fullName evidence="1">Uncharacterized protein</fullName>
    </submittedName>
</protein>
<accession>A0ABT4HKX5</accession>
<evidence type="ECO:0000313" key="2">
    <source>
        <dbReference type="Proteomes" id="UP001084650"/>
    </source>
</evidence>
<proteinExistence type="predicted"/>
<comment type="caution">
    <text evidence="1">The sequence shown here is derived from an EMBL/GenBank/DDBJ whole genome shotgun (WGS) entry which is preliminary data.</text>
</comment>
<organism evidence="1 2">
    <name type="scientific">Mycolicibacterium iranicum</name>
    <name type="common">Mycobacterium iranicum</name>
    <dbReference type="NCBI Taxonomy" id="912594"/>
    <lineage>
        <taxon>Bacteria</taxon>
        <taxon>Bacillati</taxon>
        <taxon>Actinomycetota</taxon>
        <taxon>Actinomycetes</taxon>
        <taxon>Mycobacteriales</taxon>
        <taxon>Mycobacteriaceae</taxon>
        <taxon>Mycolicibacterium</taxon>
    </lineage>
</organism>
<sequence length="66" mass="7213">MADAGATWGNNPNMMELIANWRAKASKYGMASLQLYLLSSGFPFLPLSHHIMKNSTKVMSLLLDAG</sequence>
<reference evidence="1" key="1">
    <citation type="submission" date="2022-12" db="EMBL/GenBank/DDBJ databases">
        <title>Whole genome sequence of Mycolicibacterium iranicum strain SBH312.</title>
        <authorList>
            <person name="Jani J."/>
            <person name="Arifin Mustapha Z."/>
            <person name="Ahmed K."/>
            <person name="Kai Ling C."/>
        </authorList>
    </citation>
    <scope>NUCLEOTIDE SEQUENCE</scope>
    <source>
        <strain evidence="1">SBH312</strain>
    </source>
</reference>
<dbReference type="RefSeq" id="WP_268787245.1">
    <property type="nucleotide sequence ID" value="NZ_JAPQYE010000011.1"/>
</dbReference>
<evidence type="ECO:0000313" key="1">
    <source>
        <dbReference type="EMBL" id="MCZ0730729.1"/>
    </source>
</evidence>
<name>A0ABT4HKX5_MYCIR</name>
<gene>
    <name evidence="1" type="ORF">OY187_22000</name>
</gene>